<protein>
    <submittedName>
        <fullName evidence="4">BON domain-containing protein</fullName>
    </submittedName>
</protein>
<feature type="region of interest" description="Disordered" evidence="1">
    <location>
        <begin position="197"/>
        <end position="231"/>
    </location>
</feature>
<evidence type="ECO:0000313" key="5">
    <source>
        <dbReference type="Proteomes" id="UP001595379"/>
    </source>
</evidence>
<gene>
    <name evidence="4" type="ORF">ACFOOR_07645</name>
</gene>
<keyword evidence="5" id="KW-1185">Reference proteome</keyword>
<keyword evidence="2" id="KW-0732">Signal</keyword>
<evidence type="ECO:0000313" key="4">
    <source>
        <dbReference type="EMBL" id="MFC2925975.1"/>
    </source>
</evidence>
<feature type="chain" id="PRO_5045572994" evidence="2">
    <location>
        <begin position="17"/>
        <end position="231"/>
    </location>
</feature>
<dbReference type="Proteomes" id="UP001595379">
    <property type="component" value="Unassembled WGS sequence"/>
</dbReference>
<feature type="domain" description="BON" evidence="3">
    <location>
        <begin position="32"/>
        <end position="100"/>
    </location>
</feature>
<reference evidence="5" key="1">
    <citation type="journal article" date="2019" name="Int. J. Syst. Evol. Microbiol.">
        <title>The Global Catalogue of Microorganisms (GCM) 10K type strain sequencing project: providing services to taxonomists for standard genome sequencing and annotation.</title>
        <authorList>
            <consortium name="The Broad Institute Genomics Platform"/>
            <consortium name="The Broad Institute Genome Sequencing Center for Infectious Disease"/>
            <person name="Wu L."/>
            <person name="Ma J."/>
        </authorList>
    </citation>
    <scope>NUCLEOTIDE SEQUENCE [LARGE SCALE GENOMIC DNA]</scope>
    <source>
        <strain evidence="5">KCTC 52487</strain>
    </source>
</reference>
<dbReference type="PROSITE" id="PS50914">
    <property type="entry name" value="BON"/>
    <property type="match status" value="2"/>
</dbReference>
<sequence>MFSRLAVLAVSGALLAGCAAFQPERSVGRGIDDTNASLSIKSAMLRTEGYALDNVDVEVTEGIALLTGTVPREADRRMAECLAWSAVAVRSVENEVEVTSPENFRDRSRDYWIGQQVRSRLLRDRSVRSVNFNVEVEGGRVYLLGVARTRGELERAAGHAALVDGVSDVITYVRVAGETAEPVSRGARQAAVCEGEAAPVRSGEEAELLGAAPDMAPPEEVRDAPVRPIDD</sequence>
<dbReference type="Gene3D" id="3.30.1340.30">
    <property type="match status" value="1"/>
</dbReference>
<dbReference type="InterPro" id="IPR014004">
    <property type="entry name" value="Transpt-assoc_nodulatn_dom_bac"/>
</dbReference>
<organism evidence="4 5">
    <name type="scientific">Hyphobacterium vulgare</name>
    <dbReference type="NCBI Taxonomy" id="1736751"/>
    <lineage>
        <taxon>Bacteria</taxon>
        <taxon>Pseudomonadati</taxon>
        <taxon>Pseudomonadota</taxon>
        <taxon>Alphaproteobacteria</taxon>
        <taxon>Maricaulales</taxon>
        <taxon>Maricaulaceae</taxon>
        <taxon>Hyphobacterium</taxon>
    </lineage>
</organism>
<feature type="domain" description="BON" evidence="3">
    <location>
        <begin position="109"/>
        <end position="177"/>
    </location>
</feature>
<feature type="signal peptide" evidence="2">
    <location>
        <begin position="1"/>
        <end position="16"/>
    </location>
</feature>
<dbReference type="RefSeq" id="WP_343164840.1">
    <property type="nucleotide sequence ID" value="NZ_JBHRSV010000012.1"/>
</dbReference>
<dbReference type="InterPro" id="IPR007055">
    <property type="entry name" value="BON_dom"/>
</dbReference>
<accession>A0ABV6ZWZ6</accession>
<evidence type="ECO:0000256" key="2">
    <source>
        <dbReference type="SAM" id="SignalP"/>
    </source>
</evidence>
<dbReference type="Pfam" id="PF04972">
    <property type="entry name" value="BON"/>
    <property type="match status" value="2"/>
</dbReference>
<evidence type="ECO:0000256" key="1">
    <source>
        <dbReference type="SAM" id="MobiDB-lite"/>
    </source>
</evidence>
<dbReference type="PANTHER" id="PTHR34606">
    <property type="entry name" value="BON DOMAIN-CONTAINING PROTEIN"/>
    <property type="match status" value="1"/>
</dbReference>
<name>A0ABV6ZWZ6_9PROT</name>
<proteinExistence type="predicted"/>
<dbReference type="SMART" id="SM00749">
    <property type="entry name" value="BON"/>
    <property type="match status" value="2"/>
</dbReference>
<dbReference type="PANTHER" id="PTHR34606:SF15">
    <property type="entry name" value="BON DOMAIN-CONTAINING PROTEIN"/>
    <property type="match status" value="1"/>
</dbReference>
<dbReference type="EMBL" id="JBHRSV010000012">
    <property type="protein sequence ID" value="MFC2925975.1"/>
    <property type="molecule type" value="Genomic_DNA"/>
</dbReference>
<feature type="compositionally biased region" description="Basic and acidic residues" evidence="1">
    <location>
        <begin position="219"/>
        <end position="231"/>
    </location>
</feature>
<dbReference type="InterPro" id="IPR051686">
    <property type="entry name" value="Lipoprotein_DolP"/>
</dbReference>
<comment type="caution">
    <text evidence="4">The sequence shown here is derived from an EMBL/GenBank/DDBJ whole genome shotgun (WGS) entry which is preliminary data.</text>
</comment>
<evidence type="ECO:0000259" key="3">
    <source>
        <dbReference type="PROSITE" id="PS50914"/>
    </source>
</evidence>
<dbReference type="PROSITE" id="PS51257">
    <property type="entry name" value="PROKAR_LIPOPROTEIN"/>
    <property type="match status" value="1"/>
</dbReference>